<dbReference type="InterPro" id="IPR050570">
    <property type="entry name" value="Cell_wall_metabolism_enzyme"/>
</dbReference>
<feature type="compositionally biased region" description="Acidic residues" evidence="1">
    <location>
        <begin position="68"/>
        <end position="77"/>
    </location>
</feature>
<feature type="domain" description="M23ase beta-sheet core" evidence="3">
    <location>
        <begin position="129"/>
        <end position="227"/>
    </location>
</feature>
<dbReference type="RefSeq" id="WP_204803935.1">
    <property type="nucleotide sequence ID" value="NZ_JACSNX010000008.1"/>
</dbReference>
<evidence type="ECO:0000313" key="4">
    <source>
        <dbReference type="EMBL" id="MBM6851239.1"/>
    </source>
</evidence>
<keyword evidence="5" id="KW-1185">Reference proteome</keyword>
<feature type="region of interest" description="Disordered" evidence="1">
    <location>
        <begin position="44"/>
        <end position="80"/>
    </location>
</feature>
<dbReference type="SUPFAM" id="SSF51261">
    <property type="entry name" value="Duplicated hybrid motif"/>
    <property type="match status" value="1"/>
</dbReference>
<gene>
    <name evidence="4" type="ORF">H9X91_07290</name>
</gene>
<dbReference type="CDD" id="cd12797">
    <property type="entry name" value="M23_peptidase"/>
    <property type="match status" value="1"/>
</dbReference>
<proteinExistence type="predicted"/>
<keyword evidence="2" id="KW-1133">Transmembrane helix</keyword>
<reference evidence="4 5" key="1">
    <citation type="journal article" date="2021" name="Sci. Rep.">
        <title>The distribution of antibiotic resistance genes in chicken gut microbiota commensals.</title>
        <authorList>
            <person name="Juricova H."/>
            <person name="Matiasovicova J."/>
            <person name="Kubasova T."/>
            <person name="Cejkova D."/>
            <person name="Rychlik I."/>
        </authorList>
    </citation>
    <scope>NUCLEOTIDE SEQUENCE [LARGE SCALE GENOMIC DNA]</scope>
    <source>
        <strain evidence="4 5">An411</strain>
    </source>
</reference>
<protein>
    <submittedName>
        <fullName evidence="4">M23 family metallopeptidase</fullName>
    </submittedName>
</protein>
<evidence type="ECO:0000256" key="2">
    <source>
        <dbReference type="SAM" id="Phobius"/>
    </source>
</evidence>
<organism evidence="4 5">
    <name type="scientific">Oscillibacter valericigenes</name>
    <dbReference type="NCBI Taxonomy" id="351091"/>
    <lineage>
        <taxon>Bacteria</taxon>
        <taxon>Bacillati</taxon>
        <taxon>Bacillota</taxon>
        <taxon>Clostridia</taxon>
        <taxon>Eubacteriales</taxon>
        <taxon>Oscillospiraceae</taxon>
        <taxon>Oscillibacter</taxon>
    </lineage>
</organism>
<keyword evidence="2" id="KW-0812">Transmembrane</keyword>
<dbReference type="Gene3D" id="2.70.70.10">
    <property type="entry name" value="Glucose Permease (Domain IIA)"/>
    <property type="match status" value="1"/>
</dbReference>
<feature type="transmembrane region" description="Helical" evidence="2">
    <location>
        <begin position="12"/>
        <end position="33"/>
    </location>
</feature>
<accession>A0ABS2FUH4</accession>
<dbReference type="EMBL" id="JACSNX010000008">
    <property type="protein sequence ID" value="MBM6851239.1"/>
    <property type="molecule type" value="Genomic_DNA"/>
</dbReference>
<dbReference type="Pfam" id="PF01551">
    <property type="entry name" value="Peptidase_M23"/>
    <property type="match status" value="1"/>
</dbReference>
<keyword evidence="2" id="KW-0472">Membrane</keyword>
<evidence type="ECO:0000256" key="1">
    <source>
        <dbReference type="SAM" id="MobiDB-lite"/>
    </source>
</evidence>
<name>A0ABS2FUH4_9FIRM</name>
<dbReference type="InterPro" id="IPR016047">
    <property type="entry name" value="M23ase_b-sheet_dom"/>
</dbReference>
<sequence>MANKVRSLLGGPGFYAVLALCIVAAGVGGYFLLLREDPQAAVPAVPDTEASAPAEDLPEHEPVVETVPLEEPEEESEPAVMPEVTVPLDDTPVVAEEPQVVVSPLQGEVVAAFSVDQLQYNETLDDWRTHDGVDIAAAEGDAVLAACAGTVASVSDDPLMGTTVVLRHSDGYETTYANLQAEPAVETGDTVTAGQAIGAVGTTAVAESARGAHLHFSVTKDGETVDPDRFLNG</sequence>
<dbReference type="PANTHER" id="PTHR21666:SF270">
    <property type="entry name" value="MUREIN HYDROLASE ACTIVATOR ENVC"/>
    <property type="match status" value="1"/>
</dbReference>
<evidence type="ECO:0000259" key="3">
    <source>
        <dbReference type="Pfam" id="PF01551"/>
    </source>
</evidence>
<comment type="caution">
    <text evidence="4">The sequence shown here is derived from an EMBL/GenBank/DDBJ whole genome shotgun (WGS) entry which is preliminary data.</text>
</comment>
<dbReference type="InterPro" id="IPR011055">
    <property type="entry name" value="Dup_hybrid_motif"/>
</dbReference>
<evidence type="ECO:0000313" key="5">
    <source>
        <dbReference type="Proteomes" id="UP000719500"/>
    </source>
</evidence>
<dbReference type="PANTHER" id="PTHR21666">
    <property type="entry name" value="PEPTIDASE-RELATED"/>
    <property type="match status" value="1"/>
</dbReference>
<dbReference type="Proteomes" id="UP000719500">
    <property type="component" value="Unassembled WGS sequence"/>
</dbReference>